<dbReference type="EMBL" id="JAFFGZ010000001">
    <property type="protein sequence ID" value="KAK4648234.1"/>
    <property type="molecule type" value="Genomic_DNA"/>
</dbReference>
<name>A0ABR0FYA4_9PEZI</name>
<protein>
    <submittedName>
        <fullName evidence="2">Uncharacterized protein</fullName>
    </submittedName>
</protein>
<accession>A0ABR0FYA4</accession>
<feature type="region of interest" description="Disordered" evidence="1">
    <location>
        <begin position="1"/>
        <end position="25"/>
    </location>
</feature>
<dbReference type="GeneID" id="87893584"/>
<gene>
    <name evidence="2" type="ORF">QC761_108225</name>
</gene>
<comment type="caution">
    <text evidence="2">The sequence shown here is derived from an EMBL/GenBank/DDBJ whole genome shotgun (WGS) entry which is preliminary data.</text>
</comment>
<evidence type="ECO:0000313" key="3">
    <source>
        <dbReference type="Proteomes" id="UP001322138"/>
    </source>
</evidence>
<keyword evidence="3" id="KW-1185">Reference proteome</keyword>
<reference evidence="2 3" key="1">
    <citation type="journal article" date="2023" name="bioRxiv">
        <title>High-quality genome assemblies of four members of thePodospora anserinaspecies complex.</title>
        <authorList>
            <person name="Ament-Velasquez S.L."/>
            <person name="Vogan A.A."/>
            <person name="Wallerman O."/>
            <person name="Hartmann F."/>
            <person name="Gautier V."/>
            <person name="Silar P."/>
            <person name="Giraud T."/>
            <person name="Johannesson H."/>
        </authorList>
    </citation>
    <scope>NUCLEOTIDE SEQUENCE [LARGE SCALE GENOMIC DNA]</scope>
    <source>
        <strain evidence="2 3">CBS 112042</strain>
    </source>
</reference>
<proteinExistence type="predicted"/>
<sequence length="65" mass="7313">MGALTNENNDTKNPARSAREPVTSEIRDGECCGDCRVLEKTLLKASPQAWRRTATPRISHPRIHR</sequence>
<dbReference type="Proteomes" id="UP001322138">
    <property type="component" value="Unassembled WGS sequence"/>
</dbReference>
<feature type="compositionally biased region" description="Polar residues" evidence="1">
    <location>
        <begin position="1"/>
        <end position="14"/>
    </location>
</feature>
<evidence type="ECO:0000256" key="1">
    <source>
        <dbReference type="SAM" id="MobiDB-lite"/>
    </source>
</evidence>
<organism evidence="2 3">
    <name type="scientific">Podospora bellae-mahoneyi</name>
    <dbReference type="NCBI Taxonomy" id="2093777"/>
    <lineage>
        <taxon>Eukaryota</taxon>
        <taxon>Fungi</taxon>
        <taxon>Dikarya</taxon>
        <taxon>Ascomycota</taxon>
        <taxon>Pezizomycotina</taxon>
        <taxon>Sordariomycetes</taxon>
        <taxon>Sordariomycetidae</taxon>
        <taxon>Sordariales</taxon>
        <taxon>Podosporaceae</taxon>
        <taxon>Podospora</taxon>
    </lineage>
</organism>
<dbReference type="RefSeq" id="XP_062737210.1">
    <property type="nucleotide sequence ID" value="XM_062874102.1"/>
</dbReference>
<evidence type="ECO:0000313" key="2">
    <source>
        <dbReference type="EMBL" id="KAK4648234.1"/>
    </source>
</evidence>